<gene>
    <name evidence="1" type="ORF">ABEG18_06230</name>
</gene>
<dbReference type="AlphaFoldDB" id="A0AAU7JJM6"/>
<dbReference type="RefSeq" id="WP_406857227.1">
    <property type="nucleotide sequence ID" value="NZ_CP157484.1"/>
</dbReference>
<evidence type="ECO:0000313" key="1">
    <source>
        <dbReference type="EMBL" id="XBO40370.1"/>
    </source>
</evidence>
<organism evidence="1">
    <name type="scientific">Alsobacter sp. KACC 23698</name>
    <dbReference type="NCBI Taxonomy" id="3149229"/>
    <lineage>
        <taxon>Bacteria</taxon>
        <taxon>Pseudomonadati</taxon>
        <taxon>Pseudomonadota</taxon>
        <taxon>Alphaproteobacteria</taxon>
        <taxon>Hyphomicrobiales</taxon>
        <taxon>Alsobacteraceae</taxon>
        <taxon>Alsobacter</taxon>
    </lineage>
</organism>
<name>A0AAU7JJM6_9HYPH</name>
<reference evidence="1" key="1">
    <citation type="submission" date="2024-05" db="EMBL/GenBank/DDBJ databases">
        <authorList>
            <person name="Kim S."/>
            <person name="Heo J."/>
            <person name="Choi H."/>
            <person name="Choi Y."/>
            <person name="Kwon S.-W."/>
            <person name="Kim Y."/>
        </authorList>
    </citation>
    <scope>NUCLEOTIDE SEQUENCE</scope>
    <source>
        <strain evidence="1">KACC 23698</strain>
    </source>
</reference>
<dbReference type="EMBL" id="CP157484">
    <property type="protein sequence ID" value="XBO40370.1"/>
    <property type="molecule type" value="Genomic_DNA"/>
</dbReference>
<proteinExistence type="predicted"/>
<sequence length="80" mass="8817">MPFRDWAAMDQLRGAAVLVLGLRMFTVWPDERSEAFAGAAVTVTLTLGSDEHASGSHFSPVRRGCLFYPVDLFRLSNDSV</sequence>
<accession>A0AAU7JJM6</accession>
<protein>
    <submittedName>
        <fullName evidence="1">Uncharacterized protein</fullName>
    </submittedName>
</protein>